<dbReference type="InterPro" id="IPR011577">
    <property type="entry name" value="Cyt_b561_bac/Ni-Hgenase"/>
</dbReference>
<protein>
    <recommendedName>
        <fullName evidence="8">Cytochrome b561 bacterial/Ni-hydrogenase domain-containing protein</fullName>
    </recommendedName>
</protein>
<keyword evidence="5 7" id="KW-0472">Membrane</keyword>
<keyword evidence="3 7" id="KW-0812">Transmembrane</keyword>
<gene>
    <name evidence="9" type="ORF">A6D92_01395</name>
</gene>
<feature type="domain" description="Cytochrome b561 bacterial/Ni-hydrogenase" evidence="8">
    <location>
        <begin position="64"/>
        <end position="151"/>
    </location>
</feature>
<evidence type="ECO:0000256" key="3">
    <source>
        <dbReference type="ARBA" id="ARBA00022692"/>
    </source>
</evidence>
<dbReference type="GO" id="GO:0009055">
    <property type="term" value="F:electron transfer activity"/>
    <property type="evidence" value="ECO:0007669"/>
    <property type="project" value="InterPro"/>
</dbReference>
<dbReference type="Gene3D" id="1.20.950.20">
    <property type="entry name" value="Transmembrane di-heme cytochromes, Chain C"/>
    <property type="match status" value="1"/>
</dbReference>
<feature type="compositionally biased region" description="Basic and acidic residues" evidence="6">
    <location>
        <begin position="218"/>
        <end position="232"/>
    </location>
</feature>
<dbReference type="GO" id="GO:0005886">
    <property type="term" value="C:plasma membrane"/>
    <property type="evidence" value="ECO:0007669"/>
    <property type="project" value="UniProtKB-SubCell"/>
</dbReference>
<dbReference type="AlphaFoldDB" id="A0A1Y2T6U3"/>
<dbReference type="Proteomes" id="UP000194267">
    <property type="component" value="Unassembled WGS sequence"/>
</dbReference>
<dbReference type="InterPro" id="IPR016174">
    <property type="entry name" value="Di-haem_cyt_TM"/>
</dbReference>
<evidence type="ECO:0000256" key="1">
    <source>
        <dbReference type="ARBA" id="ARBA00004651"/>
    </source>
</evidence>
<feature type="transmembrane region" description="Helical" evidence="7">
    <location>
        <begin position="119"/>
        <end position="138"/>
    </location>
</feature>
<evidence type="ECO:0000256" key="6">
    <source>
        <dbReference type="SAM" id="MobiDB-lite"/>
    </source>
</evidence>
<keyword evidence="2" id="KW-1003">Cell membrane</keyword>
<dbReference type="EMBL" id="LWLV01000068">
    <property type="protein sequence ID" value="OTA42128.1"/>
    <property type="molecule type" value="Genomic_DNA"/>
</dbReference>
<dbReference type="Pfam" id="PF01292">
    <property type="entry name" value="Ni_hydr_CYTB"/>
    <property type="match status" value="1"/>
</dbReference>
<reference evidence="10" key="1">
    <citation type="submission" date="2016-04" db="EMBL/GenBank/DDBJ databases">
        <authorList>
            <person name="Antunes L.P."/>
            <person name="Martins L.F."/>
            <person name="Pereira R.V."/>
            <person name="Thomas A.M."/>
            <person name="Barbosa D."/>
            <person name="Nascimento L."/>
            <person name="Silva G.M."/>
            <person name="Condomitti G.W."/>
            <person name="Digiampietri L.A."/>
            <person name="Lombardi K.C."/>
            <person name="Ramos P.L."/>
            <person name="Quaggio R.B."/>
            <person name="Oliveira J.C."/>
            <person name="Pascon R.C."/>
            <person name="Cruz J.B."/>
            <person name="Silva A.M."/>
            <person name="Setubal J.C."/>
        </authorList>
    </citation>
    <scope>NUCLEOTIDE SEQUENCE [LARGE SCALE GENOMIC DNA]</scope>
</reference>
<comment type="caution">
    <text evidence="9">The sequence shown here is derived from an EMBL/GenBank/DDBJ whole genome shotgun (WGS) entry which is preliminary data.</text>
</comment>
<evidence type="ECO:0000313" key="9">
    <source>
        <dbReference type="EMBL" id="OTA42128.1"/>
    </source>
</evidence>
<evidence type="ECO:0000313" key="10">
    <source>
        <dbReference type="Proteomes" id="UP000194267"/>
    </source>
</evidence>
<evidence type="ECO:0000256" key="4">
    <source>
        <dbReference type="ARBA" id="ARBA00022989"/>
    </source>
</evidence>
<feature type="transmembrane region" description="Helical" evidence="7">
    <location>
        <begin position="80"/>
        <end position="99"/>
    </location>
</feature>
<evidence type="ECO:0000256" key="7">
    <source>
        <dbReference type="SAM" id="Phobius"/>
    </source>
</evidence>
<evidence type="ECO:0000256" key="2">
    <source>
        <dbReference type="ARBA" id="ARBA00022475"/>
    </source>
</evidence>
<evidence type="ECO:0000256" key="5">
    <source>
        <dbReference type="ARBA" id="ARBA00023136"/>
    </source>
</evidence>
<comment type="subcellular location">
    <subcellularLocation>
        <location evidence="1">Cell membrane</location>
        <topology evidence="1">Multi-pass membrane protein</topology>
    </subcellularLocation>
</comment>
<accession>A0A1Y2T6U3</accession>
<name>A0A1Y2T6U3_SYMTR</name>
<proteinExistence type="predicted"/>
<dbReference type="GO" id="GO:0022904">
    <property type="term" value="P:respiratory electron transport chain"/>
    <property type="evidence" value="ECO:0007669"/>
    <property type="project" value="InterPro"/>
</dbReference>
<dbReference type="RefSeq" id="WP_375221619.1">
    <property type="nucleotide sequence ID" value="NZ_JACSIR010000097.1"/>
</dbReference>
<feature type="compositionally biased region" description="Low complexity" evidence="6">
    <location>
        <begin position="180"/>
        <end position="215"/>
    </location>
</feature>
<dbReference type="SUPFAM" id="SSF81342">
    <property type="entry name" value="Transmembrane di-heme cytochromes"/>
    <property type="match status" value="1"/>
</dbReference>
<organism evidence="9 10">
    <name type="scientific">Symbiobacterium thermophilum</name>
    <dbReference type="NCBI Taxonomy" id="2734"/>
    <lineage>
        <taxon>Bacteria</taxon>
        <taxon>Bacillati</taxon>
        <taxon>Bacillota</taxon>
        <taxon>Clostridia</taxon>
        <taxon>Eubacteriales</taxon>
        <taxon>Symbiobacteriaceae</taxon>
        <taxon>Symbiobacterium</taxon>
    </lineage>
</organism>
<evidence type="ECO:0000259" key="8">
    <source>
        <dbReference type="Pfam" id="PF01292"/>
    </source>
</evidence>
<feature type="region of interest" description="Disordered" evidence="6">
    <location>
        <begin position="180"/>
        <end position="232"/>
    </location>
</feature>
<keyword evidence="4 7" id="KW-1133">Transmembrane helix</keyword>
<sequence length="232" mass="24864">MHGLTTGASRRHRLLPDRETLRDAGIELLSYVGLVGDQGVLGFPGLQWPTAWRREVERAVGFRGFPPEGKYLATQRLLSYPLWVLVSLVVVATGLLKAMRYAYPLPAAVVRWSTILHDWAFIATIVLLAIHVAAVTVVRSNWPLLRSMFTGTVSLEHVRAVHGRWYLELLREMEANTAAGSAPTEAASAPAAAGSIPATAGPTPASAGPAPAGAGDVPRPDHTDRGGKEAPR</sequence>